<proteinExistence type="predicted"/>
<gene>
    <name evidence="2" type="ORF">R4146_07895</name>
</gene>
<dbReference type="EMBL" id="JAWMWH010000003">
    <property type="protein sequence ID" value="MEJ6401064.1"/>
    <property type="molecule type" value="Genomic_DNA"/>
</dbReference>
<evidence type="ECO:0000256" key="1">
    <source>
        <dbReference type="SAM" id="SignalP"/>
    </source>
</evidence>
<feature type="chain" id="PRO_5045294244" evidence="1">
    <location>
        <begin position="27"/>
        <end position="341"/>
    </location>
</feature>
<comment type="caution">
    <text evidence="2">The sequence shown here is derived from an EMBL/GenBank/DDBJ whole genome shotgun (WGS) entry which is preliminary data.</text>
</comment>
<keyword evidence="3" id="KW-1185">Reference proteome</keyword>
<dbReference type="SUPFAM" id="SSF63825">
    <property type="entry name" value="YWTD domain"/>
    <property type="match status" value="1"/>
</dbReference>
<name>A0ABU8SMT5_9LACO</name>
<dbReference type="Proteomes" id="UP001370590">
    <property type="component" value="Unassembled WGS sequence"/>
</dbReference>
<accession>A0ABU8SMT5</accession>
<feature type="signal peptide" evidence="1">
    <location>
        <begin position="1"/>
        <end position="26"/>
    </location>
</feature>
<sequence>MKFTKLATAVAAAAMFASAGFPAAHAMSTYNQKTAAVTSIPQVKVVQNPNITRALPNPYGYGQNQSNNQGRLNTITVNGGAKSVSFTTSAFLMTSQGSPQSGALVGKYLYAMYNANRSESDNDRKDYIVRYDLSKLQNNQFPADAIKQGPEFDGGHGQSLSYNPKTKQLWFLNIARGSDTHAAAELVSKSTLTPTNSVQFKFSSNGSSIDNNLAFDKNGYAYTYVKSGGGNVPQGAYKIYRGKITTKGVHFDLMKSAIRHSAGAIPQGFGYNPKNGRLYFVSDSSIVSAPANKLNNLSKSDVKYIHADSTREFEGLLFNASGKGFLISLRPDELMAMKGSF</sequence>
<organism evidence="2 3">
    <name type="scientific">Nicoliella lavandulae</name>
    <dbReference type="NCBI Taxonomy" id="3082954"/>
    <lineage>
        <taxon>Bacteria</taxon>
        <taxon>Bacillati</taxon>
        <taxon>Bacillota</taxon>
        <taxon>Bacilli</taxon>
        <taxon>Lactobacillales</taxon>
        <taxon>Lactobacillaceae</taxon>
        <taxon>Nicoliella</taxon>
    </lineage>
</organism>
<evidence type="ECO:0000313" key="2">
    <source>
        <dbReference type="EMBL" id="MEJ6401064.1"/>
    </source>
</evidence>
<dbReference type="RefSeq" id="WP_339960912.1">
    <property type="nucleotide sequence ID" value="NZ_JAWMWH010000003.1"/>
</dbReference>
<reference evidence="2 3" key="1">
    <citation type="submission" date="2023-10" db="EMBL/GenBank/DDBJ databases">
        <title>Nicoliella lavandulae sp. nov. isolated from Lavandula angustifolia flowers.</title>
        <authorList>
            <person name="Alcantara C."/>
            <person name="Zuniga M."/>
            <person name="Landete J.M."/>
            <person name="Monedero V."/>
        </authorList>
    </citation>
    <scope>NUCLEOTIDE SEQUENCE [LARGE SCALE GENOMIC DNA]</scope>
    <source>
        <strain evidence="2 3">Es01</strain>
    </source>
</reference>
<protein>
    <submittedName>
        <fullName evidence="2">Uncharacterized protein</fullName>
    </submittedName>
</protein>
<keyword evidence="1" id="KW-0732">Signal</keyword>
<evidence type="ECO:0000313" key="3">
    <source>
        <dbReference type="Proteomes" id="UP001370590"/>
    </source>
</evidence>